<gene>
    <name evidence="2" type="ORF">MNBD_ACTINO01-2247</name>
</gene>
<proteinExistence type="predicted"/>
<protein>
    <submittedName>
        <fullName evidence="2">Uncharacterized protein</fullName>
    </submittedName>
</protein>
<reference evidence="2" key="1">
    <citation type="submission" date="2018-06" db="EMBL/GenBank/DDBJ databases">
        <authorList>
            <person name="Zhirakovskaya E."/>
        </authorList>
    </citation>
    <scope>NUCLEOTIDE SEQUENCE</scope>
</reference>
<name>A0A3B0SH74_9ZZZZ</name>
<accession>A0A3B0SH74</accession>
<sequence length="78" mass="8500">MPVIDRRMGITGSAVNGADPAHASRAGLGSLEHSQRRDALPSTRDPCDDFSNTMFSITSQDDGEVDARLVTLERIEER</sequence>
<evidence type="ECO:0000256" key="1">
    <source>
        <dbReference type="SAM" id="MobiDB-lite"/>
    </source>
</evidence>
<dbReference type="EMBL" id="UOEI01000404">
    <property type="protein sequence ID" value="VAW04698.1"/>
    <property type="molecule type" value="Genomic_DNA"/>
</dbReference>
<feature type="region of interest" description="Disordered" evidence="1">
    <location>
        <begin position="1"/>
        <end position="56"/>
    </location>
</feature>
<organism evidence="2">
    <name type="scientific">hydrothermal vent metagenome</name>
    <dbReference type="NCBI Taxonomy" id="652676"/>
    <lineage>
        <taxon>unclassified sequences</taxon>
        <taxon>metagenomes</taxon>
        <taxon>ecological metagenomes</taxon>
    </lineage>
</organism>
<evidence type="ECO:0000313" key="2">
    <source>
        <dbReference type="EMBL" id="VAW04698.1"/>
    </source>
</evidence>
<dbReference type="AlphaFoldDB" id="A0A3B0SH74"/>